<dbReference type="SUPFAM" id="SSF56300">
    <property type="entry name" value="Metallo-dependent phosphatases"/>
    <property type="match status" value="1"/>
</dbReference>
<proteinExistence type="predicted"/>
<evidence type="ECO:0000313" key="2">
    <source>
        <dbReference type="Proteomes" id="UP000023152"/>
    </source>
</evidence>
<organism evidence="1 2">
    <name type="scientific">Reticulomyxa filosa</name>
    <dbReference type="NCBI Taxonomy" id="46433"/>
    <lineage>
        <taxon>Eukaryota</taxon>
        <taxon>Sar</taxon>
        <taxon>Rhizaria</taxon>
        <taxon>Retaria</taxon>
        <taxon>Foraminifera</taxon>
        <taxon>Monothalamids</taxon>
        <taxon>Reticulomyxidae</taxon>
        <taxon>Reticulomyxa</taxon>
    </lineage>
</organism>
<dbReference type="InterPro" id="IPR029052">
    <property type="entry name" value="Metallo-depent_PP-like"/>
</dbReference>
<protein>
    <recommendedName>
        <fullName evidence="3">Calcineurin-like phosphoesterase domain-containing protein</fullName>
    </recommendedName>
</protein>
<dbReference type="Proteomes" id="UP000023152">
    <property type="component" value="Unassembled WGS sequence"/>
</dbReference>
<keyword evidence="2" id="KW-1185">Reference proteome</keyword>
<name>X6P2S3_RETFI</name>
<reference evidence="1 2" key="1">
    <citation type="journal article" date="2013" name="Curr. Biol.">
        <title>The Genome of the Foraminiferan Reticulomyxa filosa.</title>
        <authorList>
            <person name="Glockner G."/>
            <person name="Hulsmann N."/>
            <person name="Schleicher M."/>
            <person name="Noegel A.A."/>
            <person name="Eichinger L."/>
            <person name="Gallinger C."/>
            <person name="Pawlowski J."/>
            <person name="Sierra R."/>
            <person name="Euteneuer U."/>
            <person name="Pillet L."/>
            <person name="Moustafa A."/>
            <person name="Platzer M."/>
            <person name="Groth M."/>
            <person name="Szafranski K."/>
            <person name="Schliwa M."/>
        </authorList>
    </citation>
    <scope>NUCLEOTIDE SEQUENCE [LARGE SCALE GENOMIC DNA]</scope>
</reference>
<comment type="caution">
    <text evidence="1">The sequence shown here is derived from an EMBL/GenBank/DDBJ whole genome shotgun (WGS) entry which is preliminary data.</text>
</comment>
<evidence type="ECO:0008006" key="3">
    <source>
        <dbReference type="Google" id="ProtNLM"/>
    </source>
</evidence>
<evidence type="ECO:0000313" key="1">
    <source>
        <dbReference type="EMBL" id="ETO32418.1"/>
    </source>
</evidence>
<sequence>MEPWYNISGGPNKNVSRFANSSVDNMFECRNSANKKSLCKLTGHADTPIPFLQSVLLAYQHMRSAGQYPPSPLVSSPSYYSYSYSSSYNNGLQNAVLFYGGDQQAHLLNESAKGDQLATVPKLIREVIRTSLQFFREDQVFITPGNNDGVHNLIFVGNNSYGMAVSAAWAQQMLDHNIVTDNLHRQYSSQFKKKISFLFHDSPIYHRHSQESFVCPTIEVGNHTFNSVSFFKLTGYYLKKVPVANDATYQYYAIITNSNLGCFCFVNKLMMSILCTFSCLKWFFSKKKGATNPTQNNALQSDLEFVKTQSPNARVMIFVHHPLIATSIVPNQYWGSDILTGVWSGHLHQFFATNLYGFTILPAATQYEGIESGFCIGNFDDKGKVVLNEHNLWVYRGPVHSVPDPMCWIPVVNA</sequence>
<gene>
    <name evidence="1" type="ORF">RFI_04701</name>
</gene>
<dbReference type="AlphaFoldDB" id="X6P2S3"/>
<dbReference type="EMBL" id="ASPP01004219">
    <property type="protein sequence ID" value="ETO32418.1"/>
    <property type="molecule type" value="Genomic_DNA"/>
</dbReference>
<accession>X6P2S3</accession>